<comment type="subcellular location">
    <subcellularLocation>
        <location evidence="10">Cell inner membrane</location>
        <topology evidence="10">Peripheral membrane protein</topology>
        <orientation evidence="10">Cytoplasmic side</orientation>
    </subcellularLocation>
</comment>
<evidence type="ECO:0000259" key="11">
    <source>
        <dbReference type="Pfam" id="PF00149"/>
    </source>
</evidence>
<feature type="binding site" evidence="10">
    <location>
        <position position="123"/>
    </location>
    <ligand>
        <name>Mn(2+)</name>
        <dbReference type="ChEBI" id="CHEBI:29035"/>
        <label>2</label>
    </ligand>
</feature>
<comment type="catalytic activity">
    <reaction evidence="10">
        <text>UDP-2-N,3-O-bis[(3R)-3-hydroxytetradecanoyl]-alpha-D-glucosamine + H2O = 2-N,3-O-bis[(3R)-3-hydroxytetradecanoyl]-alpha-D-glucosaminyl 1-phosphate + UMP + 2 H(+)</text>
        <dbReference type="Rhea" id="RHEA:25213"/>
        <dbReference type="ChEBI" id="CHEBI:15377"/>
        <dbReference type="ChEBI" id="CHEBI:15378"/>
        <dbReference type="ChEBI" id="CHEBI:57865"/>
        <dbReference type="ChEBI" id="CHEBI:57957"/>
        <dbReference type="ChEBI" id="CHEBI:78847"/>
        <dbReference type="EC" id="3.6.1.54"/>
    </reaction>
</comment>
<evidence type="ECO:0000256" key="4">
    <source>
        <dbReference type="ARBA" id="ARBA00022556"/>
    </source>
</evidence>
<dbReference type="Proteomes" id="UP000776983">
    <property type="component" value="Unassembled WGS sequence"/>
</dbReference>
<feature type="binding site" evidence="10">
    <location>
        <position position="131"/>
    </location>
    <ligand>
        <name>substrate</name>
    </ligand>
</feature>
<dbReference type="RefSeq" id="WP_226954911.1">
    <property type="nucleotide sequence ID" value="NZ_JACDXW010000006.1"/>
</dbReference>
<keyword evidence="9 10" id="KW-0464">Manganese</keyword>
<keyword evidence="13" id="KW-1185">Reference proteome</keyword>
<comment type="similarity">
    <text evidence="10">Belongs to the LpxH family.</text>
</comment>
<protein>
    <recommendedName>
        <fullName evidence="10">UDP-2,3-diacylglucosamine hydrolase</fullName>
        <ecNumber evidence="10">3.6.1.54</ecNumber>
    </recommendedName>
    <alternativeName>
        <fullName evidence="10">UDP-2,3-diacylglucosamine diphosphatase</fullName>
    </alternativeName>
</protein>
<feature type="binding site" evidence="10">
    <location>
        <position position="204"/>
    </location>
    <ligand>
        <name>substrate</name>
    </ligand>
</feature>
<dbReference type="EC" id="3.6.1.54" evidence="10"/>
<feature type="binding site" evidence="10">
    <location>
        <position position="48"/>
    </location>
    <ligand>
        <name>Mn(2+)</name>
        <dbReference type="ChEBI" id="CHEBI:29035"/>
        <label>2</label>
    </ligand>
</feature>
<organism evidence="12 13">
    <name type="scientific">Mesopusillimonas faecipullorum</name>
    <dbReference type="NCBI Taxonomy" id="2755040"/>
    <lineage>
        <taxon>Bacteria</taxon>
        <taxon>Pseudomonadati</taxon>
        <taxon>Pseudomonadota</taxon>
        <taxon>Betaproteobacteria</taxon>
        <taxon>Burkholderiales</taxon>
        <taxon>Alcaligenaceae</taxon>
        <taxon>Mesopusillimonas</taxon>
    </lineage>
</organism>
<proteinExistence type="inferred from homology"/>
<dbReference type="Gene3D" id="3.60.21.10">
    <property type="match status" value="1"/>
</dbReference>
<feature type="binding site" evidence="10">
    <location>
        <position position="48"/>
    </location>
    <ligand>
        <name>Mn(2+)</name>
        <dbReference type="ChEBI" id="CHEBI:29035"/>
        <label>1</label>
    </ligand>
</feature>
<dbReference type="HAMAP" id="MF_00575">
    <property type="entry name" value="LpxH"/>
    <property type="match status" value="1"/>
</dbReference>
<evidence type="ECO:0000256" key="9">
    <source>
        <dbReference type="ARBA" id="ARBA00023211"/>
    </source>
</evidence>
<dbReference type="PANTHER" id="PTHR34990">
    <property type="entry name" value="UDP-2,3-DIACYLGLUCOSAMINE HYDROLASE-RELATED"/>
    <property type="match status" value="1"/>
</dbReference>
<comment type="caution">
    <text evidence="10">Lacks conserved residue(s) required for the propagation of feature annotation.</text>
</comment>
<comment type="function">
    <text evidence="10">Hydrolyzes the pyrophosphate bond of UDP-2,3-diacylglucosamine to yield 2,3-diacylglucosamine 1-phosphate (lipid X) and UMP by catalyzing the attack of water at the alpha-P atom. Involved in the biosynthesis of lipid A, a phosphorylated glycolipid that anchors the lipopolysaccharide to the outer membrane of the cell.</text>
</comment>
<keyword evidence="3 10" id="KW-0997">Cell inner membrane</keyword>
<feature type="binding site" evidence="10">
    <location>
        <position position="176"/>
    </location>
    <ligand>
        <name>substrate</name>
    </ligand>
</feature>
<reference evidence="12 13" key="1">
    <citation type="submission" date="2020-07" db="EMBL/GenBank/DDBJ databases">
        <title>Pusillimonas sp. nov., isolated from poultry manure in Taiwan.</title>
        <authorList>
            <person name="Lin S.-Y."/>
            <person name="Tang Y.-S."/>
            <person name="Young C.-C."/>
        </authorList>
    </citation>
    <scope>NUCLEOTIDE SEQUENCE [LARGE SCALE GENOMIC DNA]</scope>
    <source>
        <strain evidence="12 13">CC-YST705</strain>
    </source>
</reference>
<gene>
    <name evidence="10" type="primary">lpxH</name>
    <name evidence="12" type="ORF">H0484_12140</name>
</gene>
<dbReference type="InterPro" id="IPR043461">
    <property type="entry name" value="LpxH-like"/>
</dbReference>
<evidence type="ECO:0000313" key="12">
    <source>
        <dbReference type="EMBL" id="MCB5364495.1"/>
    </source>
</evidence>
<feature type="binding site" evidence="10">
    <location>
        <position position="169"/>
    </location>
    <ligand>
        <name>substrate</name>
    </ligand>
</feature>
<keyword evidence="7 10" id="KW-0443">Lipid metabolism</keyword>
<dbReference type="SUPFAM" id="SSF56300">
    <property type="entry name" value="Metallo-dependent phosphatases"/>
    <property type="match status" value="1"/>
</dbReference>
<dbReference type="NCBIfam" id="TIGR01854">
    <property type="entry name" value="lipid_A_lpxH"/>
    <property type="match status" value="1"/>
</dbReference>
<evidence type="ECO:0000313" key="13">
    <source>
        <dbReference type="Proteomes" id="UP000776983"/>
    </source>
</evidence>
<dbReference type="InterPro" id="IPR010138">
    <property type="entry name" value="UDP-diacylglucosamine_Hdrlase"/>
</dbReference>
<sequence length="265" mass="29810">MSKLVLSGTTWIAADIHLGPQGPATASHFYDFLRQAEQECDTLILCGDIFHVWVGDDQTHSPEPWLASAIQALRGFSSKKPLYLMRGNRDFLLGEAFAASVGATLLPDELHIVSPAGEFWLTHGDELCLDDQAYQRFRRIVRKPWVQGLFLASPLAWRRGIANYFRQRSRQAGRYKNSVITDVSPQAWHDLLTRQGLSVLVHGHTHRPSIHHNTTDGLHRIVLPDWEFDHSKPTRSGWLSVDDSGLTLRYADAAEHFTQPAEGGL</sequence>
<feature type="binding site" evidence="10">
    <location>
        <position position="206"/>
    </location>
    <ligand>
        <name>Mn(2+)</name>
        <dbReference type="ChEBI" id="CHEBI:29035"/>
        <label>1</label>
    </ligand>
</feature>
<keyword evidence="4 10" id="KW-0441">Lipid A biosynthesis</keyword>
<accession>A0ABS8CEM9</accession>
<evidence type="ECO:0000256" key="2">
    <source>
        <dbReference type="ARBA" id="ARBA00022516"/>
    </source>
</evidence>
<comment type="caution">
    <text evidence="12">The sequence shown here is derived from an EMBL/GenBank/DDBJ whole genome shotgun (WGS) entry which is preliminary data.</text>
</comment>
<feature type="domain" description="Calcineurin-like phosphoesterase" evidence="11">
    <location>
        <begin position="10"/>
        <end position="208"/>
    </location>
</feature>
<evidence type="ECO:0000256" key="3">
    <source>
        <dbReference type="ARBA" id="ARBA00022519"/>
    </source>
</evidence>
<dbReference type="PANTHER" id="PTHR34990:SF1">
    <property type="entry name" value="UDP-2,3-DIACYLGLUCOSAMINE HYDROLASE"/>
    <property type="match status" value="1"/>
</dbReference>
<dbReference type="EMBL" id="JACDXW010000006">
    <property type="protein sequence ID" value="MCB5364495.1"/>
    <property type="molecule type" value="Genomic_DNA"/>
</dbReference>
<dbReference type="InterPro" id="IPR004843">
    <property type="entry name" value="Calcineurin-like_PHP"/>
</dbReference>
<evidence type="ECO:0000256" key="5">
    <source>
        <dbReference type="ARBA" id="ARBA00022723"/>
    </source>
</evidence>
<feature type="binding site" evidence="10">
    <location>
        <position position="204"/>
    </location>
    <ligand>
        <name>Mn(2+)</name>
        <dbReference type="ChEBI" id="CHEBI:29035"/>
        <label>2</label>
    </ligand>
</feature>
<evidence type="ECO:0000256" key="1">
    <source>
        <dbReference type="ARBA" id="ARBA00022475"/>
    </source>
</evidence>
<keyword evidence="5 10" id="KW-0479">Metal-binding</keyword>
<keyword evidence="1 10" id="KW-1003">Cell membrane</keyword>
<comment type="cofactor">
    <cofactor evidence="10">
        <name>Mn(2+)</name>
        <dbReference type="ChEBI" id="CHEBI:29035"/>
    </cofactor>
    <text evidence="10">Binds 2 Mn(2+) ions per subunit in a binuclear metal center.</text>
</comment>
<comment type="pathway">
    <text evidence="10">Glycolipid biosynthesis; lipid IV(A) biosynthesis; lipid IV(A) from (3R)-3-hydroxytetradecanoyl-[acyl-carrier-protein] and UDP-N-acetyl-alpha-D-glucosamine: step 4/6.</text>
</comment>
<evidence type="ECO:0000256" key="10">
    <source>
        <dbReference type="HAMAP-Rule" id="MF_00575"/>
    </source>
</evidence>
<evidence type="ECO:0000256" key="8">
    <source>
        <dbReference type="ARBA" id="ARBA00023136"/>
    </source>
</evidence>
<feature type="binding site" evidence="10">
    <location>
        <position position="17"/>
    </location>
    <ligand>
        <name>Mn(2+)</name>
        <dbReference type="ChEBI" id="CHEBI:29035"/>
        <label>1</label>
    </ligand>
</feature>
<evidence type="ECO:0000256" key="6">
    <source>
        <dbReference type="ARBA" id="ARBA00022801"/>
    </source>
</evidence>
<keyword evidence="6 10" id="KW-0378">Hydrolase</keyword>
<name>A0ABS8CEM9_9BURK</name>
<dbReference type="GO" id="GO:0016787">
    <property type="term" value="F:hydrolase activity"/>
    <property type="evidence" value="ECO:0007669"/>
    <property type="project" value="UniProtKB-KW"/>
</dbReference>
<evidence type="ECO:0000256" key="7">
    <source>
        <dbReference type="ARBA" id="ARBA00023098"/>
    </source>
</evidence>
<dbReference type="InterPro" id="IPR029052">
    <property type="entry name" value="Metallo-depent_PP-like"/>
</dbReference>
<keyword evidence="2 10" id="KW-0444">Lipid biosynthesis</keyword>
<feature type="binding site" evidence="10">
    <location>
        <begin position="88"/>
        <end position="89"/>
    </location>
    <ligand>
        <name>substrate</name>
    </ligand>
</feature>
<feature type="binding site" evidence="10">
    <location>
        <position position="15"/>
    </location>
    <ligand>
        <name>Mn(2+)</name>
        <dbReference type="ChEBI" id="CHEBI:29035"/>
        <label>1</label>
    </ligand>
</feature>
<keyword evidence="8 10" id="KW-0472">Membrane</keyword>
<feature type="binding site" evidence="10">
    <location>
        <position position="88"/>
    </location>
    <ligand>
        <name>Mn(2+)</name>
        <dbReference type="ChEBI" id="CHEBI:29035"/>
        <label>2</label>
    </ligand>
</feature>
<dbReference type="Pfam" id="PF00149">
    <property type="entry name" value="Metallophos"/>
    <property type="match status" value="1"/>
</dbReference>
<dbReference type="NCBIfam" id="NF003743">
    <property type="entry name" value="PRK05340.1"/>
    <property type="match status" value="1"/>
</dbReference>
<dbReference type="CDD" id="cd07398">
    <property type="entry name" value="MPP_YbbF-LpxH"/>
    <property type="match status" value="1"/>
</dbReference>